<dbReference type="InterPro" id="IPR002645">
    <property type="entry name" value="STAS_dom"/>
</dbReference>
<dbReference type="Proteomes" id="UP000320496">
    <property type="component" value="Chromosome"/>
</dbReference>
<reference evidence="4 5" key="1">
    <citation type="submission" date="2019-02" db="EMBL/GenBank/DDBJ databases">
        <title>Deep-cultivation of Planctomycetes and their phenomic and genomic characterization uncovers novel biology.</title>
        <authorList>
            <person name="Wiegand S."/>
            <person name="Jogler M."/>
            <person name="Boedeker C."/>
            <person name="Pinto D."/>
            <person name="Vollmers J."/>
            <person name="Rivas-Marin E."/>
            <person name="Kohn T."/>
            <person name="Peeters S.H."/>
            <person name="Heuer A."/>
            <person name="Rast P."/>
            <person name="Oberbeckmann S."/>
            <person name="Bunk B."/>
            <person name="Jeske O."/>
            <person name="Meyerdierks A."/>
            <person name="Storesund J.E."/>
            <person name="Kallscheuer N."/>
            <person name="Luecker S."/>
            <person name="Lage O.M."/>
            <person name="Pohl T."/>
            <person name="Merkel B.J."/>
            <person name="Hornburger P."/>
            <person name="Mueller R.-W."/>
            <person name="Bruemmer F."/>
            <person name="Labrenz M."/>
            <person name="Spormann A.M."/>
            <person name="Op den Camp H."/>
            <person name="Overmann J."/>
            <person name="Amann R."/>
            <person name="Jetten M.S.M."/>
            <person name="Mascher T."/>
            <person name="Medema M.H."/>
            <person name="Devos D.P."/>
            <person name="Kaster A.-K."/>
            <person name="Ovreas L."/>
            <person name="Rohde M."/>
            <person name="Galperin M.Y."/>
            <person name="Jogler C."/>
        </authorList>
    </citation>
    <scope>NUCLEOTIDE SEQUENCE [LARGE SCALE GENOMIC DNA]</scope>
    <source>
        <strain evidence="4 5">Mal4</strain>
    </source>
</reference>
<sequence length="118" mass="13307">MATGQRRLDIEEIGDVTVARFVDKKILDENNIQVIGNQLFGLVEEDGRKKIVLDFSNVEYLSSAALGKLITMEKKVKTAKGKLRLCSIRPDIYEVFAITKLNKLFVICDDQDQALEGF</sequence>
<dbReference type="PROSITE" id="PS50801">
    <property type="entry name" value="STAS"/>
    <property type="match status" value="1"/>
</dbReference>
<dbReference type="KEGG" id="mri:Mal4_43710"/>
<dbReference type="InterPro" id="IPR036513">
    <property type="entry name" value="STAS_dom_sf"/>
</dbReference>
<evidence type="ECO:0000256" key="2">
    <source>
        <dbReference type="RuleBase" id="RU003749"/>
    </source>
</evidence>
<protein>
    <recommendedName>
        <fullName evidence="2">Anti-sigma factor antagonist</fullName>
    </recommendedName>
</protein>
<evidence type="ECO:0000256" key="1">
    <source>
        <dbReference type="ARBA" id="ARBA00009013"/>
    </source>
</evidence>
<gene>
    <name evidence="4" type="ORF">Mal4_43710</name>
</gene>
<proteinExistence type="inferred from homology"/>
<name>A0A517ZC23_9PLAN</name>
<accession>A0A517ZC23</accession>
<dbReference type="Pfam" id="PF01740">
    <property type="entry name" value="STAS"/>
    <property type="match status" value="1"/>
</dbReference>
<dbReference type="AlphaFoldDB" id="A0A517ZC23"/>
<dbReference type="EMBL" id="CP036275">
    <property type="protein sequence ID" value="QDU40017.1"/>
    <property type="molecule type" value="Genomic_DNA"/>
</dbReference>
<dbReference type="OrthoDB" id="287590at2"/>
<dbReference type="RefSeq" id="WP_145371144.1">
    <property type="nucleotide sequence ID" value="NZ_CP036275.1"/>
</dbReference>
<organism evidence="4 5">
    <name type="scientific">Maioricimonas rarisocia</name>
    <dbReference type="NCBI Taxonomy" id="2528026"/>
    <lineage>
        <taxon>Bacteria</taxon>
        <taxon>Pseudomonadati</taxon>
        <taxon>Planctomycetota</taxon>
        <taxon>Planctomycetia</taxon>
        <taxon>Planctomycetales</taxon>
        <taxon>Planctomycetaceae</taxon>
        <taxon>Maioricimonas</taxon>
    </lineage>
</organism>
<feature type="domain" description="STAS" evidence="3">
    <location>
        <begin position="27"/>
        <end position="118"/>
    </location>
</feature>
<comment type="similarity">
    <text evidence="1 2">Belongs to the anti-sigma-factor antagonist family.</text>
</comment>
<evidence type="ECO:0000313" key="5">
    <source>
        <dbReference type="Proteomes" id="UP000320496"/>
    </source>
</evidence>
<dbReference type="CDD" id="cd07043">
    <property type="entry name" value="STAS_anti-anti-sigma_factors"/>
    <property type="match status" value="1"/>
</dbReference>
<dbReference type="PANTHER" id="PTHR33495:SF2">
    <property type="entry name" value="ANTI-SIGMA FACTOR ANTAGONIST TM_1081-RELATED"/>
    <property type="match status" value="1"/>
</dbReference>
<evidence type="ECO:0000313" key="4">
    <source>
        <dbReference type="EMBL" id="QDU40017.1"/>
    </source>
</evidence>
<dbReference type="PANTHER" id="PTHR33495">
    <property type="entry name" value="ANTI-SIGMA FACTOR ANTAGONIST TM_1081-RELATED-RELATED"/>
    <property type="match status" value="1"/>
</dbReference>
<dbReference type="Gene3D" id="3.30.750.24">
    <property type="entry name" value="STAS domain"/>
    <property type="match status" value="1"/>
</dbReference>
<evidence type="ECO:0000259" key="3">
    <source>
        <dbReference type="PROSITE" id="PS50801"/>
    </source>
</evidence>
<dbReference type="InterPro" id="IPR003658">
    <property type="entry name" value="Anti-sigma_ant"/>
</dbReference>
<keyword evidence="5" id="KW-1185">Reference proteome</keyword>
<dbReference type="SUPFAM" id="SSF52091">
    <property type="entry name" value="SpoIIaa-like"/>
    <property type="match status" value="1"/>
</dbReference>
<dbReference type="NCBIfam" id="TIGR00377">
    <property type="entry name" value="ant_ant_sig"/>
    <property type="match status" value="1"/>
</dbReference>
<dbReference type="GO" id="GO:0043856">
    <property type="term" value="F:anti-sigma factor antagonist activity"/>
    <property type="evidence" value="ECO:0007669"/>
    <property type="project" value="InterPro"/>
</dbReference>